<comment type="caution">
    <text evidence="1">The sequence shown here is derived from an EMBL/GenBank/DDBJ whole genome shotgun (WGS) entry which is preliminary data.</text>
</comment>
<accession>A0A101M403</accession>
<evidence type="ECO:0000313" key="1">
    <source>
        <dbReference type="EMBL" id="KUM50534.1"/>
    </source>
</evidence>
<name>A0A101M403_PICGL</name>
<dbReference type="AlphaFoldDB" id="A0A101M403"/>
<reference evidence="1" key="1">
    <citation type="journal article" date="2015" name="Genome Biol. Evol.">
        <title>Organellar Genomes of White Spruce (Picea glauca): Assembly and Annotation.</title>
        <authorList>
            <person name="Jackman S.D."/>
            <person name="Warren R.L."/>
            <person name="Gibb E.A."/>
            <person name="Vandervalk B.P."/>
            <person name="Mohamadi H."/>
            <person name="Chu J."/>
            <person name="Raymond A."/>
            <person name="Pleasance S."/>
            <person name="Coope R."/>
            <person name="Wildung M.R."/>
            <person name="Ritland C.E."/>
            <person name="Bousquet J."/>
            <person name="Jones S.J."/>
            <person name="Bohlmann J."/>
            <person name="Birol I."/>
        </authorList>
    </citation>
    <scope>NUCLEOTIDE SEQUENCE [LARGE SCALE GENOMIC DNA]</scope>
    <source>
        <tissue evidence="1">Flushing bud</tissue>
    </source>
</reference>
<geneLocation type="mitochondrion" evidence="1"/>
<dbReference type="EMBL" id="LKAM01000001">
    <property type="protein sequence ID" value="KUM50534.1"/>
    <property type="molecule type" value="Genomic_DNA"/>
</dbReference>
<sequence length="35" mass="4080">MLMGYTSLKLIPAKYLPNCWVRWGSPSMESEKYQA</sequence>
<organism evidence="1">
    <name type="scientific">Picea glauca</name>
    <name type="common">White spruce</name>
    <name type="synonym">Pinus glauca</name>
    <dbReference type="NCBI Taxonomy" id="3330"/>
    <lineage>
        <taxon>Eukaryota</taxon>
        <taxon>Viridiplantae</taxon>
        <taxon>Streptophyta</taxon>
        <taxon>Embryophyta</taxon>
        <taxon>Tracheophyta</taxon>
        <taxon>Spermatophyta</taxon>
        <taxon>Pinopsida</taxon>
        <taxon>Pinidae</taxon>
        <taxon>Conifers I</taxon>
        <taxon>Pinales</taxon>
        <taxon>Pinaceae</taxon>
        <taxon>Picea</taxon>
    </lineage>
</organism>
<protein>
    <submittedName>
        <fullName evidence="1">Uncharacterized protein</fullName>
    </submittedName>
</protein>
<keyword evidence="1" id="KW-0496">Mitochondrion</keyword>
<gene>
    <name evidence="1" type="ORF">ABT39_MTgene377</name>
</gene>
<proteinExistence type="predicted"/>